<evidence type="ECO:0008006" key="4">
    <source>
        <dbReference type="Google" id="ProtNLM"/>
    </source>
</evidence>
<accession>A0AA88XWV3</accession>
<organism evidence="2 3">
    <name type="scientific">Pinctada imbricata</name>
    <name type="common">Atlantic pearl-oyster</name>
    <name type="synonym">Pinctada martensii</name>
    <dbReference type="NCBI Taxonomy" id="66713"/>
    <lineage>
        <taxon>Eukaryota</taxon>
        <taxon>Metazoa</taxon>
        <taxon>Spiralia</taxon>
        <taxon>Lophotrochozoa</taxon>
        <taxon>Mollusca</taxon>
        <taxon>Bivalvia</taxon>
        <taxon>Autobranchia</taxon>
        <taxon>Pteriomorphia</taxon>
        <taxon>Pterioida</taxon>
        <taxon>Pterioidea</taxon>
        <taxon>Pteriidae</taxon>
        <taxon>Pinctada</taxon>
    </lineage>
</organism>
<feature type="compositionally biased region" description="Basic and acidic residues" evidence="1">
    <location>
        <begin position="20"/>
        <end position="38"/>
    </location>
</feature>
<dbReference type="PANTHER" id="PTHR33223">
    <property type="entry name" value="CCHC-TYPE DOMAIN-CONTAINING PROTEIN"/>
    <property type="match status" value="1"/>
</dbReference>
<evidence type="ECO:0000313" key="2">
    <source>
        <dbReference type="EMBL" id="KAK3089880.1"/>
    </source>
</evidence>
<sequence length="361" mass="41119">MTYFLRSKGEIDMPLPQNSRMDEDRADSRRELSSREAETSEEIAALHEQLAHKDQEYLALQQEFAQLRARVSQEDDRVQERQVLRQDPSPTPSTVTTKPLVKLREFDGKGSAIQWWLKFITFIQLHGLSNRDALLRLPFYLVGVAGVWFDTLDASYKVTLETVKSAFIARFKPTSNLKLDLMDIKQLPNEKVDDFINRVTALTVDRPADPEMLLHVVSKGLRPSILKRVIQEDCSTLEELRRVANREEVAERIHFDSPDINATNSVNALEKISRRLDSLEENNKRQTMPKNSVPFPSGALCPNCLNVIGKFKGMTCKLLLTMALFMVMATVQTAPVETEKTMVNRLNYGVIFKPDSNIILA</sequence>
<proteinExistence type="predicted"/>
<protein>
    <recommendedName>
        <fullName evidence="4">Retrotransposon gag domain-containing protein</fullName>
    </recommendedName>
</protein>
<evidence type="ECO:0000313" key="3">
    <source>
        <dbReference type="Proteomes" id="UP001186944"/>
    </source>
</evidence>
<dbReference type="PANTHER" id="PTHR33223:SF6">
    <property type="entry name" value="CCHC-TYPE DOMAIN-CONTAINING PROTEIN"/>
    <property type="match status" value="1"/>
</dbReference>
<feature type="region of interest" description="Disordered" evidence="1">
    <location>
        <begin position="1"/>
        <end position="41"/>
    </location>
</feature>
<dbReference type="Proteomes" id="UP001186944">
    <property type="component" value="Unassembled WGS sequence"/>
</dbReference>
<gene>
    <name evidence="2" type="ORF">FSP39_007288</name>
</gene>
<name>A0AA88XWV3_PINIB</name>
<dbReference type="AlphaFoldDB" id="A0AA88XWV3"/>
<keyword evidence="3" id="KW-1185">Reference proteome</keyword>
<reference evidence="2" key="1">
    <citation type="submission" date="2019-08" db="EMBL/GenBank/DDBJ databases">
        <title>The improved chromosome-level genome for the pearl oyster Pinctada fucata martensii using PacBio sequencing and Hi-C.</title>
        <authorList>
            <person name="Zheng Z."/>
        </authorList>
    </citation>
    <scope>NUCLEOTIDE SEQUENCE</scope>
    <source>
        <strain evidence="2">ZZ-2019</strain>
        <tissue evidence="2">Adductor muscle</tissue>
    </source>
</reference>
<comment type="caution">
    <text evidence="2">The sequence shown here is derived from an EMBL/GenBank/DDBJ whole genome shotgun (WGS) entry which is preliminary data.</text>
</comment>
<dbReference type="EMBL" id="VSWD01000010">
    <property type="protein sequence ID" value="KAK3089880.1"/>
    <property type="molecule type" value="Genomic_DNA"/>
</dbReference>
<evidence type="ECO:0000256" key="1">
    <source>
        <dbReference type="SAM" id="MobiDB-lite"/>
    </source>
</evidence>